<organism evidence="1 2">
    <name type="scientific">Pluteus cervinus</name>
    <dbReference type="NCBI Taxonomy" id="181527"/>
    <lineage>
        <taxon>Eukaryota</taxon>
        <taxon>Fungi</taxon>
        <taxon>Dikarya</taxon>
        <taxon>Basidiomycota</taxon>
        <taxon>Agaricomycotina</taxon>
        <taxon>Agaricomycetes</taxon>
        <taxon>Agaricomycetidae</taxon>
        <taxon>Agaricales</taxon>
        <taxon>Pluteineae</taxon>
        <taxon>Pluteaceae</taxon>
        <taxon>Pluteus</taxon>
    </lineage>
</organism>
<gene>
    <name evidence="1" type="ORF">BDN72DRAFT_752664</name>
</gene>
<sequence length="448" mass="49395">IHLLVLIHGLWGNPEDLGEAARKIQSKATTERPPTDDVFHVLLAKSNSAGSTYDGVDWGAERIAKEVRSEIERLAEDERQVVRFSITGYSMGGLIARYVIGILHKRDFFKDVTPVNFTTFTSPHLGVARYPSLISTAQYALGSIFLSRTGDQLWLLDKYTDERPLLDIMADPDFIFYQALSMFRHIRVYSNGVNDTAVPYLTGAIEVVDPFLEYLTSGVVVEFKESYAPLVERYTVPSKPTPKPWLQRVIRPILPPGWEVPLPVNILLYSSIPIVLPFVAIGAATNFSIRSQSSRLRVKKLETNDSQRTLAYLLAHPDVGAVAAPSTSTTSSTQILTTTTLPSSTTSSTEIPDLASVTIPAPSSLPQVVELVAPTTTSPPSLVQTTPAILTPLQLRMAESLNKLPIDKETAYFPDVSNSHEIIICKDAQRSKAHRVGEGVLKHWADTF</sequence>
<accession>A0ACD3B7Y2</accession>
<dbReference type="EMBL" id="ML208272">
    <property type="protein sequence ID" value="TFK73797.1"/>
    <property type="molecule type" value="Genomic_DNA"/>
</dbReference>
<dbReference type="Proteomes" id="UP000308600">
    <property type="component" value="Unassembled WGS sequence"/>
</dbReference>
<evidence type="ECO:0000313" key="2">
    <source>
        <dbReference type="Proteomes" id="UP000308600"/>
    </source>
</evidence>
<keyword evidence="2" id="KW-1185">Reference proteome</keyword>
<evidence type="ECO:0000313" key="1">
    <source>
        <dbReference type="EMBL" id="TFK73797.1"/>
    </source>
</evidence>
<feature type="non-terminal residue" evidence="1">
    <location>
        <position position="448"/>
    </location>
</feature>
<protein>
    <submittedName>
        <fullName evidence="1">DUF676-domain-containing protein</fullName>
    </submittedName>
</protein>
<feature type="non-terminal residue" evidence="1">
    <location>
        <position position="1"/>
    </location>
</feature>
<proteinExistence type="predicted"/>
<name>A0ACD3B7Y2_9AGAR</name>
<reference evidence="1 2" key="1">
    <citation type="journal article" date="2019" name="Nat. Ecol. Evol.">
        <title>Megaphylogeny resolves global patterns of mushroom evolution.</title>
        <authorList>
            <person name="Varga T."/>
            <person name="Krizsan K."/>
            <person name="Foldi C."/>
            <person name="Dima B."/>
            <person name="Sanchez-Garcia M."/>
            <person name="Sanchez-Ramirez S."/>
            <person name="Szollosi G.J."/>
            <person name="Szarkandi J.G."/>
            <person name="Papp V."/>
            <person name="Albert L."/>
            <person name="Andreopoulos W."/>
            <person name="Angelini C."/>
            <person name="Antonin V."/>
            <person name="Barry K.W."/>
            <person name="Bougher N.L."/>
            <person name="Buchanan P."/>
            <person name="Buyck B."/>
            <person name="Bense V."/>
            <person name="Catcheside P."/>
            <person name="Chovatia M."/>
            <person name="Cooper J."/>
            <person name="Damon W."/>
            <person name="Desjardin D."/>
            <person name="Finy P."/>
            <person name="Geml J."/>
            <person name="Haridas S."/>
            <person name="Hughes K."/>
            <person name="Justo A."/>
            <person name="Karasinski D."/>
            <person name="Kautmanova I."/>
            <person name="Kiss B."/>
            <person name="Kocsube S."/>
            <person name="Kotiranta H."/>
            <person name="LaButti K.M."/>
            <person name="Lechner B.E."/>
            <person name="Liimatainen K."/>
            <person name="Lipzen A."/>
            <person name="Lukacs Z."/>
            <person name="Mihaltcheva S."/>
            <person name="Morgado L.N."/>
            <person name="Niskanen T."/>
            <person name="Noordeloos M.E."/>
            <person name="Ohm R.A."/>
            <person name="Ortiz-Santana B."/>
            <person name="Ovrebo C."/>
            <person name="Racz N."/>
            <person name="Riley R."/>
            <person name="Savchenko A."/>
            <person name="Shiryaev A."/>
            <person name="Soop K."/>
            <person name="Spirin V."/>
            <person name="Szebenyi C."/>
            <person name="Tomsovsky M."/>
            <person name="Tulloss R.E."/>
            <person name="Uehling J."/>
            <person name="Grigoriev I.V."/>
            <person name="Vagvolgyi C."/>
            <person name="Papp T."/>
            <person name="Martin F.M."/>
            <person name="Miettinen O."/>
            <person name="Hibbett D.S."/>
            <person name="Nagy L.G."/>
        </authorList>
    </citation>
    <scope>NUCLEOTIDE SEQUENCE [LARGE SCALE GENOMIC DNA]</scope>
    <source>
        <strain evidence="1 2">NL-1719</strain>
    </source>
</reference>